<reference evidence="2 3" key="1">
    <citation type="submission" date="2019-09" db="EMBL/GenBank/DDBJ databases">
        <title>Genome sequence of Rhodovastum atsumiense, a diverse member of the Acetobacteraceae family of non-sulfur purple photosynthetic bacteria.</title>
        <authorList>
            <person name="Meyer T."/>
            <person name="Kyndt J."/>
        </authorList>
    </citation>
    <scope>NUCLEOTIDE SEQUENCE [LARGE SCALE GENOMIC DNA]</scope>
    <source>
        <strain evidence="2 3">DSM 21279</strain>
    </source>
</reference>
<dbReference type="AlphaFoldDB" id="A0A5M6J128"/>
<keyword evidence="3" id="KW-1185">Reference proteome</keyword>
<name>A0A5M6J128_9PROT</name>
<organism evidence="2 3">
    <name type="scientific">Rhodovastum atsumiense</name>
    <dbReference type="NCBI Taxonomy" id="504468"/>
    <lineage>
        <taxon>Bacteria</taxon>
        <taxon>Pseudomonadati</taxon>
        <taxon>Pseudomonadota</taxon>
        <taxon>Alphaproteobacteria</taxon>
        <taxon>Acetobacterales</taxon>
        <taxon>Acetobacteraceae</taxon>
        <taxon>Rhodovastum</taxon>
    </lineage>
</organism>
<protein>
    <submittedName>
        <fullName evidence="2">Glyoxalase</fullName>
    </submittedName>
</protein>
<proteinExistence type="predicted"/>
<dbReference type="SUPFAM" id="SSF54593">
    <property type="entry name" value="Glyoxalase/Bleomycin resistance protein/Dihydroxybiphenyl dioxygenase"/>
    <property type="match status" value="1"/>
</dbReference>
<dbReference type="Proteomes" id="UP000325255">
    <property type="component" value="Unassembled WGS sequence"/>
</dbReference>
<dbReference type="Pfam" id="PF00903">
    <property type="entry name" value="Glyoxalase"/>
    <property type="match status" value="1"/>
</dbReference>
<dbReference type="OrthoDB" id="9798430at2"/>
<sequence length="146" mass="15806">MTPGPPPVARILETALYVADLARSEAFYGQVFGFRTMTGDDRMRALSVPGRGVLLLFQRGGSVEPGTTPFGEIPAHDGHGALHLAFAIPAGSLESWLAHLAAMDILIESRLDWPQGATSVYFRDPDEHSLEIVTPGLWPNDQDRPG</sequence>
<evidence type="ECO:0000313" key="3">
    <source>
        <dbReference type="Proteomes" id="UP000325255"/>
    </source>
</evidence>
<dbReference type="InterPro" id="IPR004360">
    <property type="entry name" value="Glyas_Fos-R_dOase_dom"/>
</dbReference>
<dbReference type="InterPro" id="IPR029068">
    <property type="entry name" value="Glyas_Bleomycin-R_OHBP_Dase"/>
</dbReference>
<comment type="caution">
    <text evidence="2">The sequence shown here is derived from an EMBL/GenBank/DDBJ whole genome shotgun (WGS) entry which is preliminary data.</text>
</comment>
<dbReference type="EMBL" id="VWPK01000002">
    <property type="protein sequence ID" value="KAA5614306.1"/>
    <property type="molecule type" value="Genomic_DNA"/>
</dbReference>
<dbReference type="RefSeq" id="WP_150038786.1">
    <property type="nucleotide sequence ID" value="NZ_OW485601.1"/>
</dbReference>
<dbReference type="PROSITE" id="PS51819">
    <property type="entry name" value="VOC"/>
    <property type="match status" value="1"/>
</dbReference>
<accession>A0A5M6J128</accession>
<dbReference type="Gene3D" id="3.10.180.10">
    <property type="entry name" value="2,3-Dihydroxybiphenyl 1,2-Dioxygenase, domain 1"/>
    <property type="match status" value="1"/>
</dbReference>
<dbReference type="InterPro" id="IPR037523">
    <property type="entry name" value="VOC_core"/>
</dbReference>
<gene>
    <name evidence="2" type="ORF">F1189_01545</name>
</gene>
<evidence type="ECO:0000259" key="1">
    <source>
        <dbReference type="PROSITE" id="PS51819"/>
    </source>
</evidence>
<feature type="domain" description="VOC" evidence="1">
    <location>
        <begin position="10"/>
        <end position="135"/>
    </location>
</feature>
<evidence type="ECO:0000313" key="2">
    <source>
        <dbReference type="EMBL" id="KAA5614306.1"/>
    </source>
</evidence>